<organism evidence="4 5">
    <name type="scientific">Cladonia borealis</name>
    <dbReference type="NCBI Taxonomy" id="184061"/>
    <lineage>
        <taxon>Eukaryota</taxon>
        <taxon>Fungi</taxon>
        <taxon>Dikarya</taxon>
        <taxon>Ascomycota</taxon>
        <taxon>Pezizomycotina</taxon>
        <taxon>Lecanoromycetes</taxon>
        <taxon>OSLEUM clade</taxon>
        <taxon>Lecanoromycetidae</taxon>
        <taxon>Lecanorales</taxon>
        <taxon>Lecanorineae</taxon>
        <taxon>Cladoniaceae</taxon>
        <taxon>Cladonia</taxon>
    </lineage>
</organism>
<evidence type="ECO:0000256" key="3">
    <source>
        <dbReference type="ARBA" id="ARBA00022691"/>
    </source>
</evidence>
<dbReference type="PROSITE" id="PS51142">
    <property type="entry name" value="NAS"/>
    <property type="match status" value="1"/>
</dbReference>
<dbReference type="InterPro" id="IPR004298">
    <property type="entry name" value="Nicotian_synth"/>
</dbReference>
<reference evidence="4" key="1">
    <citation type="submission" date="2023-03" db="EMBL/GenBank/DDBJ databases">
        <title>Complete genome of Cladonia borealis.</title>
        <authorList>
            <person name="Park H."/>
        </authorList>
    </citation>
    <scope>NUCLEOTIDE SEQUENCE</scope>
    <source>
        <strain evidence="4">ANT050790</strain>
    </source>
</reference>
<dbReference type="AlphaFoldDB" id="A0AA39R569"/>
<evidence type="ECO:0000313" key="4">
    <source>
        <dbReference type="EMBL" id="KAK0515088.1"/>
    </source>
</evidence>
<evidence type="ECO:0000313" key="5">
    <source>
        <dbReference type="Proteomes" id="UP001166286"/>
    </source>
</evidence>
<dbReference type="Pfam" id="PF03059">
    <property type="entry name" value="NAS"/>
    <property type="match status" value="1"/>
</dbReference>
<gene>
    <name evidence="4" type="ORF">JMJ35_002467</name>
</gene>
<dbReference type="EMBL" id="JAFEKC020000004">
    <property type="protein sequence ID" value="KAK0515088.1"/>
    <property type="molecule type" value="Genomic_DNA"/>
</dbReference>
<dbReference type="GO" id="GO:0030418">
    <property type="term" value="P:nicotianamine biosynthetic process"/>
    <property type="evidence" value="ECO:0007669"/>
    <property type="project" value="InterPro"/>
</dbReference>
<comment type="caution">
    <text evidence="4">The sequence shown here is derived from an EMBL/GenBank/DDBJ whole genome shotgun (WGS) entry which is preliminary data.</text>
</comment>
<proteinExistence type="inferred from homology"/>
<dbReference type="GO" id="GO:0030410">
    <property type="term" value="F:nicotianamine synthase activity"/>
    <property type="evidence" value="ECO:0007669"/>
    <property type="project" value="InterPro"/>
</dbReference>
<dbReference type="Proteomes" id="UP001166286">
    <property type="component" value="Unassembled WGS sequence"/>
</dbReference>
<comment type="similarity">
    <text evidence="1">Belongs to the nicotianamine synthase (NAS)-like family.</text>
</comment>
<dbReference type="InterPro" id="IPR029063">
    <property type="entry name" value="SAM-dependent_MTases_sf"/>
</dbReference>
<keyword evidence="3" id="KW-0949">S-adenosyl-L-methionine</keyword>
<dbReference type="Gene3D" id="3.40.50.150">
    <property type="entry name" value="Vaccinia Virus protein VP39"/>
    <property type="match status" value="1"/>
</dbReference>
<evidence type="ECO:0008006" key="6">
    <source>
        <dbReference type="Google" id="ProtNLM"/>
    </source>
</evidence>
<accession>A0AA39R569</accession>
<sequence>MAIGPAATRNGDSGDSVARYVDEILDCYEELAGFKELKPCSKVDKIFERLVGLCSQCPGEETVSMILSDPRIVAITPRLRELCSEGEYQLETQWAEKICRCKTHEEAKEMLLAFPYHSNYIDLVRMELNALASVKPNFAPRTFAMIGSGPLPLTPLCISDELKSQNYGCITCHNVDLNAQAMEHSINMCRALGRAAGTMCFHCADASSDDVDLRTFDVVYLAALVGGCSSHKQSILANMIKRMSPGTLVVLRSAHSLRRLLYPVVEVTEDMAAIGLKVLLVVHPYHHVINSVVIAVVVEIPCAFRT</sequence>
<dbReference type="PANTHER" id="PTHR32266">
    <property type="entry name" value="NICOTIANAMINE SYNTHASE 3"/>
    <property type="match status" value="1"/>
</dbReference>
<evidence type="ECO:0000256" key="1">
    <source>
        <dbReference type="ARBA" id="ARBA00007009"/>
    </source>
</evidence>
<name>A0AA39R569_9LECA</name>
<evidence type="ECO:0000256" key="2">
    <source>
        <dbReference type="ARBA" id="ARBA00022679"/>
    </source>
</evidence>
<dbReference type="PANTHER" id="PTHR32266:SF12">
    <property type="entry name" value="NICOTIANAMINE SYNTHASE 3"/>
    <property type="match status" value="1"/>
</dbReference>
<protein>
    <recommendedName>
        <fullName evidence="6">Nicotianamine synthase</fullName>
    </recommendedName>
</protein>
<keyword evidence="5" id="KW-1185">Reference proteome</keyword>
<dbReference type="SUPFAM" id="SSF53335">
    <property type="entry name" value="S-adenosyl-L-methionine-dependent methyltransferases"/>
    <property type="match status" value="1"/>
</dbReference>
<keyword evidence="2" id="KW-0808">Transferase</keyword>